<protein>
    <recommendedName>
        <fullName evidence="3">glutamate--tRNA ligase</fullName>
        <ecNumber evidence="3">6.1.1.17</ecNumber>
    </recommendedName>
    <alternativeName>
        <fullName evidence="10">Glutamyl-tRNA synthetase</fullName>
    </alternativeName>
</protein>
<evidence type="ECO:0000256" key="10">
    <source>
        <dbReference type="ARBA" id="ARBA00030865"/>
    </source>
</evidence>
<evidence type="ECO:0000313" key="16">
    <source>
        <dbReference type="Proteomes" id="UP000816034"/>
    </source>
</evidence>
<dbReference type="PANTHER" id="PTHR43097:SF5">
    <property type="entry name" value="GLUTAMATE--TRNA LIGASE"/>
    <property type="match status" value="1"/>
</dbReference>
<evidence type="ECO:0000256" key="3">
    <source>
        <dbReference type="ARBA" id="ARBA00012835"/>
    </source>
</evidence>
<dbReference type="FunFam" id="1.10.1160.10:FF:000001">
    <property type="entry name" value="Glutamine--tRNA ligase"/>
    <property type="match status" value="1"/>
</dbReference>
<feature type="region of interest" description="Disordered" evidence="13">
    <location>
        <begin position="165"/>
        <end position="206"/>
    </location>
</feature>
<evidence type="ECO:0000256" key="5">
    <source>
        <dbReference type="ARBA" id="ARBA00022598"/>
    </source>
</evidence>
<dbReference type="Pfam" id="PF03950">
    <property type="entry name" value="tRNA-synt_1c_C"/>
    <property type="match status" value="1"/>
</dbReference>
<dbReference type="SUPFAM" id="SSF47616">
    <property type="entry name" value="GST C-terminal domain-like"/>
    <property type="match status" value="1"/>
</dbReference>
<evidence type="ECO:0000256" key="8">
    <source>
        <dbReference type="ARBA" id="ARBA00022917"/>
    </source>
</evidence>
<dbReference type="GO" id="GO:0017102">
    <property type="term" value="C:methionyl glutamyl tRNA synthetase complex"/>
    <property type="evidence" value="ECO:0007669"/>
    <property type="project" value="TreeGrafter"/>
</dbReference>
<dbReference type="SUPFAM" id="SSF52374">
    <property type="entry name" value="Nucleotidylyl transferase"/>
    <property type="match status" value="1"/>
</dbReference>
<evidence type="ECO:0000256" key="1">
    <source>
        <dbReference type="ARBA" id="ARBA00004496"/>
    </source>
</evidence>
<comment type="subcellular location">
    <subcellularLocation>
        <location evidence="1">Cytoplasm</location>
    </subcellularLocation>
</comment>
<dbReference type="Gene3D" id="1.20.1050.130">
    <property type="match status" value="1"/>
</dbReference>
<evidence type="ECO:0000256" key="13">
    <source>
        <dbReference type="SAM" id="MobiDB-lite"/>
    </source>
</evidence>
<dbReference type="InterPro" id="IPR004046">
    <property type="entry name" value="GST_C"/>
</dbReference>
<dbReference type="HAMAP" id="MF_02076">
    <property type="entry name" value="Glu_tRNA_synth_type2"/>
    <property type="match status" value="1"/>
</dbReference>
<evidence type="ECO:0000259" key="14">
    <source>
        <dbReference type="PROSITE" id="PS50405"/>
    </source>
</evidence>
<feature type="compositionally biased region" description="Low complexity" evidence="13">
    <location>
        <begin position="174"/>
        <end position="202"/>
    </location>
</feature>
<dbReference type="EC" id="6.1.1.17" evidence="3"/>
<evidence type="ECO:0000313" key="15">
    <source>
        <dbReference type="EMBL" id="KAG2388715.1"/>
    </source>
</evidence>
<dbReference type="InterPro" id="IPR001412">
    <property type="entry name" value="aa-tRNA-synth_I_CS"/>
</dbReference>
<keyword evidence="4" id="KW-0963">Cytoplasm</keyword>
<keyword evidence="5 12" id="KW-0436">Ligase</keyword>
<dbReference type="SUPFAM" id="SSF50715">
    <property type="entry name" value="Ribosomal protein L25-like"/>
    <property type="match status" value="1"/>
</dbReference>
<accession>A0AA88GTQ8</accession>
<dbReference type="Pfam" id="PF14497">
    <property type="entry name" value="GST_C_3"/>
    <property type="match status" value="1"/>
</dbReference>
<reference evidence="15 16" key="1">
    <citation type="journal article" date="2018" name="BMC Genomics">
        <title>The genome of Naegleria lovaniensis, the basis for a comparative approach to unravel pathogenicity factors of the human pathogenic amoeba N. fowleri.</title>
        <authorList>
            <person name="Liechti N."/>
            <person name="Schurch N."/>
            <person name="Bruggmann R."/>
            <person name="Wittwer M."/>
        </authorList>
    </citation>
    <scope>NUCLEOTIDE SEQUENCE [LARGE SCALE GENOMIC DNA]</scope>
    <source>
        <strain evidence="15 16">ATCC 30569</strain>
    </source>
</reference>
<evidence type="ECO:0000256" key="12">
    <source>
        <dbReference type="RuleBase" id="RU363037"/>
    </source>
</evidence>
<dbReference type="InterPro" id="IPR049437">
    <property type="entry name" value="tRNA-synt_1c_C2"/>
</dbReference>
<evidence type="ECO:0000256" key="6">
    <source>
        <dbReference type="ARBA" id="ARBA00022741"/>
    </source>
</evidence>
<dbReference type="Proteomes" id="UP000816034">
    <property type="component" value="Unassembled WGS sequence"/>
</dbReference>
<keyword evidence="6 12" id="KW-0547">Nucleotide-binding</keyword>
<dbReference type="InterPro" id="IPR004526">
    <property type="entry name" value="Glu-tRNA-synth_arc/euk"/>
</dbReference>
<proteinExistence type="inferred from homology"/>
<organism evidence="15 16">
    <name type="scientific">Naegleria lovaniensis</name>
    <name type="common">Amoeba</name>
    <dbReference type="NCBI Taxonomy" id="51637"/>
    <lineage>
        <taxon>Eukaryota</taxon>
        <taxon>Discoba</taxon>
        <taxon>Heterolobosea</taxon>
        <taxon>Tetramitia</taxon>
        <taxon>Eutetramitia</taxon>
        <taxon>Vahlkampfiidae</taxon>
        <taxon>Naegleria</taxon>
    </lineage>
</organism>
<dbReference type="EMBL" id="PYSW02000009">
    <property type="protein sequence ID" value="KAG2388715.1"/>
    <property type="molecule type" value="Genomic_DNA"/>
</dbReference>
<keyword evidence="8 12" id="KW-0648">Protein biosynthesis</keyword>
<dbReference type="AlphaFoldDB" id="A0AA88GTQ8"/>
<dbReference type="InterPro" id="IPR020059">
    <property type="entry name" value="Glu/Gln-tRNA-synth_Ib_codon-bd"/>
</dbReference>
<dbReference type="GO" id="GO:0004818">
    <property type="term" value="F:glutamate-tRNA ligase activity"/>
    <property type="evidence" value="ECO:0007669"/>
    <property type="project" value="UniProtKB-EC"/>
</dbReference>
<evidence type="ECO:0000256" key="9">
    <source>
        <dbReference type="ARBA" id="ARBA00023146"/>
    </source>
</evidence>
<dbReference type="InterPro" id="IPR020058">
    <property type="entry name" value="Glu/Gln-tRNA-synth_Ib_cat-dom"/>
</dbReference>
<dbReference type="FunFam" id="3.90.800.10:FF:000001">
    <property type="entry name" value="Glutamine--tRNA ligase"/>
    <property type="match status" value="1"/>
</dbReference>
<dbReference type="Pfam" id="PF00749">
    <property type="entry name" value="tRNA-synt_1c"/>
    <property type="match status" value="1"/>
</dbReference>
<comment type="similarity">
    <text evidence="2">Belongs to the class-I aminoacyl-tRNA synthetase family. Glutamate--tRNA ligase type 2 subfamily.</text>
</comment>
<dbReference type="FunFam" id="3.40.50.620:FF:000070">
    <property type="entry name" value="Bifunctional glutamate/proline--tRNA ligase"/>
    <property type="match status" value="1"/>
</dbReference>
<dbReference type="InterPro" id="IPR010987">
    <property type="entry name" value="Glutathione-S-Trfase_C-like"/>
</dbReference>
<evidence type="ECO:0000256" key="4">
    <source>
        <dbReference type="ARBA" id="ARBA00022490"/>
    </source>
</evidence>
<dbReference type="InterPro" id="IPR011035">
    <property type="entry name" value="Ribosomal_bL25/Gln-tRNA_synth"/>
</dbReference>
<dbReference type="PROSITE" id="PS00178">
    <property type="entry name" value="AA_TRNA_LIGASE_I"/>
    <property type="match status" value="1"/>
</dbReference>
<dbReference type="Gene3D" id="3.40.50.620">
    <property type="entry name" value="HUPs"/>
    <property type="match status" value="1"/>
</dbReference>
<dbReference type="Gene3D" id="2.40.240.10">
    <property type="entry name" value="Ribosomal Protein L25, Chain P"/>
    <property type="match status" value="1"/>
</dbReference>
<evidence type="ECO:0000256" key="11">
    <source>
        <dbReference type="ARBA" id="ARBA00048351"/>
    </source>
</evidence>
<dbReference type="RefSeq" id="XP_044552707.1">
    <property type="nucleotide sequence ID" value="XM_044690858.1"/>
</dbReference>
<dbReference type="GO" id="GO:0005829">
    <property type="term" value="C:cytosol"/>
    <property type="evidence" value="ECO:0007669"/>
    <property type="project" value="TreeGrafter"/>
</dbReference>
<dbReference type="GeneID" id="68092616"/>
<gene>
    <name evidence="15" type="ORF">C9374_000154</name>
</gene>
<evidence type="ECO:0000256" key="7">
    <source>
        <dbReference type="ARBA" id="ARBA00022840"/>
    </source>
</evidence>
<dbReference type="Pfam" id="PF20974">
    <property type="entry name" value="tRNA-synt_1c_C2"/>
    <property type="match status" value="1"/>
</dbReference>
<dbReference type="InterPro" id="IPR050132">
    <property type="entry name" value="Gln/Glu-tRNA_Ligase"/>
</dbReference>
<dbReference type="NCBIfam" id="TIGR00463">
    <property type="entry name" value="gltX_arch"/>
    <property type="match status" value="1"/>
</dbReference>
<sequence>MNTILFNVDFKPIAAFAVVYLTEQKVNFKVSKNPAITLAESISGVRGNFNLAYILSNNTKLSAPVEDFLVAIETANEISKSGLIEELDVCMQRLDNLLVTKTYLSGEELSVCDLCVYESLKQHKLVMQYLKRFEKSIPNLVRYFTLIHRNPKIQQGLKTLENASKVGTSTDEVSSPSTTSKPSSSSSSSAATKTTTSGATPTETVDTEIRLELPHAEMGKVVTRFPPEASGFLHIGHAKAALMNSYFAKKYNGKLVMRFDDTNPDKEREEYEHAILQDLERLKVKPDVYVRSSDHFDKCIEFAEQLIREGKAYMDDTPVEELRKMKMDGTESHNRNNSPEKNMQMWKELISGTEYGKKCVLRAKIDMKALNKTMRDPVLFRSKDKPHPKLGDKYKAYPTYDFVCPIVDSLDGVTHALRTSEYNDRNEQYYWIIDALGIRKPFLYDFSRLNFANTVMSKRKLQKIVDMGVVEGWNDPRFPTVQGLLRRGLTVEALYSFILEQGASRNVATLEWDKLWAANKKVIDPIVPRYCAIDKEGIVKFKLTNGPQTMESRENAKHKKNASLGMKTTYYTSVIYLDKEDAEAIEQNEEITLMDWGNAIVQQIIKNEAGKVVELVGVLHLEGDFKKTKKKLTWLPTNPDVLVEEVTIVYYDNLISKTSLDSDDKIEDVVNRDSKLVTVSIGDHNLKSLKKSEIIQLERRGYFICDVPFDGKTLTLFNIPDSVSKKTLKK</sequence>
<keyword evidence="7 12" id="KW-0067">ATP-binding</keyword>
<dbReference type="GO" id="GO:0006424">
    <property type="term" value="P:glutamyl-tRNA aminoacylation"/>
    <property type="evidence" value="ECO:0007669"/>
    <property type="project" value="InterPro"/>
</dbReference>
<dbReference type="InterPro" id="IPR000924">
    <property type="entry name" value="Glu/Gln-tRNA-synth"/>
</dbReference>
<keyword evidence="9 12" id="KW-0030">Aminoacyl-tRNA synthetase</keyword>
<dbReference type="InterPro" id="IPR014729">
    <property type="entry name" value="Rossmann-like_a/b/a_fold"/>
</dbReference>
<comment type="catalytic activity">
    <reaction evidence="11">
        <text>tRNA(Glu) + L-glutamate + ATP = L-glutamyl-tRNA(Glu) + AMP + diphosphate</text>
        <dbReference type="Rhea" id="RHEA:23540"/>
        <dbReference type="Rhea" id="RHEA-COMP:9663"/>
        <dbReference type="Rhea" id="RHEA-COMP:9680"/>
        <dbReference type="ChEBI" id="CHEBI:29985"/>
        <dbReference type="ChEBI" id="CHEBI:30616"/>
        <dbReference type="ChEBI" id="CHEBI:33019"/>
        <dbReference type="ChEBI" id="CHEBI:78442"/>
        <dbReference type="ChEBI" id="CHEBI:78520"/>
        <dbReference type="ChEBI" id="CHEBI:456215"/>
        <dbReference type="EC" id="6.1.1.17"/>
    </reaction>
</comment>
<dbReference type="InterPro" id="IPR020056">
    <property type="entry name" value="Rbsml_bL25/Gln-tRNA_synth_N"/>
</dbReference>
<dbReference type="PRINTS" id="PR00987">
    <property type="entry name" value="TRNASYNTHGLU"/>
</dbReference>
<dbReference type="InterPro" id="IPR036282">
    <property type="entry name" value="Glutathione-S-Trfase_C_sf"/>
</dbReference>
<feature type="domain" description="GST C-terminal" evidence="14">
    <location>
        <begin position="37"/>
        <end position="166"/>
    </location>
</feature>
<name>A0AA88GTQ8_NAELO</name>
<dbReference type="PANTHER" id="PTHR43097">
    <property type="entry name" value="GLUTAMINE-TRNA LIGASE"/>
    <property type="match status" value="1"/>
</dbReference>
<dbReference type="GO" id="GO:0005524">
    <property type="term" value="F:ATP binding"/>
    <property type="evidence" value="ECO:0007669"/>
    <property type="project" value="UniProtKB-KW"/>
</dbReference>
<comment type="caution">
    <text evidence="15">The sequence shown here is derived from an EMBL/GenBank/DDBJ whole genome shotgun (WGS) entry which is preliminary data.</text>
</comment>
<dbReference type="PROSITE" id="PS50405">
    <property type="entry name" value="GST_CTER"/>
    <property type="match status" value="1"/>
</dbReference>
<evidence type="ECO:0000256" key="2">
    <source>
        <dbReference type="ARBA" id="ARBA00008927"/>
    </source>
</evidence>
<keyword evidence="16" id="KW-1185">Reference proteome</keyword>